<proteinExistence type="predicted"/>
<evidence type="ECO:0000313" key="3">
    <source>
        <dbReference type="EMBL" id="KAF5232018.1"/>
    </source>
</evidence>
<evidence type="ECO:0000259" key="2">
    <source>
        <dbReference type="Pfam" id="PF20183"/>
    </source>
</evidence>
<dbReference type="Proteomes" id="UP000537989">
    <property type="component" value="Unassembled WGS sequence"/>
</dbReference>
<feature type="region of interest" description="Disordered" evidence="1">
    <location>
        <begin position="1"/>
        <end position="22"/>
    </location>
</feature>
<feature type="domain" description="DUF6546" evidence="2">
    <location>
        <begin position="305"/>
        <end position="501"/>
    </location>
</feature>
<dbReference type="EMBL" id="JAAMOD010000296">
    <property type="protein sequence ID" value="KAF5232018.1"/>
    <property type="molecule type" value="Genomic_DNA"/>
</dbReference>
<reference evidence="3 4" key="1">
    <citation type="submission" date="2020-02" db="EMBL/GenBank/DDBJ databases">
        <title>Identification and distribution of gene clusters putatively required for synthesis of sphingolipid metabolism inhibitors in phylogenetically diverse species of the filamentous fungus Fusarium.</title>
        <authorList>
            <person name="Kim H.-S."/>
            <person name="Busman M."/>
            <person name="Brown D.W."/>
            <person name="Divon H."/>
            <person name="Uhlig S."/>
            <person name="Proctor R.H."/>
        </authorList>
    </citation>
    <scope>NUCLEOTIDE SEQUENCE [LARGE SCALE GENOMIC DNA]</scope>
    <source>
        <strain evidence="3 4">NRRL 2903</strain>
    </source>
</reference>
<evidence type="ECO:0000256" key="1">
    <source>
        <dbReference type="SAM" id="MobiDB-lite"/>
    </source>
</evidence>
<name>A0AAN5Z408_FUSAU</name>
<dbReference type="AlphaFoldDB" id="A0AAN5Z408"/>
<dbReference type="InterPro" id="IPR046676">
    <property type="entry name" value="DUF6546"/>
</dbReference>
<organism evidence="3 4">
    <name type="scientific">Fusarium austroamericanum</name>
    <dbReference type="NCBI Taxonomy" id="282268"/>
    <lineage>
        <taxon>Eukaryota</taxon>
        <taxon>Fungi</taxon>
        <taxon>Dikarya</taxon>
        <taxon>Ascomycota</taxon>
        <taxon>Pezizomycotina</taxon>
        <taxon>Sordariomycetes</taxon>
        <taxon>Hypocreomycetidae</taxon>
        <taxon>Hypocreales</taxon>
        <taxon>Nectriaceae</taxon>
        <taxon>Fusarium</taxon>
    </lineage>
</organism>
<dbReference type="Pfam" id="PF20183">
    <property type="entry name" value="DUF6546"/>
    <property type="match status" value="1"/>
</dbReference>
<evidence type="ECO:0000313" key="4">
    <source>
        <dbReference type="Proteomes" id="UP000537989"/>
    </source>
</evidence>
<protein>
    <recommendedName>
        <fullName evidence="2">DUF6546 domain-containing protein</fullName>
    </recommendedName>
</protein>
<accession>A0AAN5Z408</accession>
<comment type="caution">
    <text evidence="3">The sequence shown here is derived from an EMBL/GenBank/DDBJ whole genome shotgun (WGS) entry which is preliminary data.</text>
</comment>
<gene>
    <name evidence="3" type="ORF">FAUST_8938</name>
</gene>
<keyword evidence="4" id="KW-1185">Reference proteome</keyword>
<sequence length="549" mass="63189">MRLVDTQDGQSLKKLESPSDLSESLGYKNRIKNGRTLDSFLLTGPVIYACVDKFWTSFLESRTFKNLTITQADIPSLSHIVGRRRRTLLEHLWLRIALPNYGTSPCKRDEKPKVIWRLDAVFTRSVSDLWDVLSEWDSTGHKDMTLELGVFSPSDWASFMSHVCSVQQDVELYKQYLASRSTEQYEAVGDVHWPYIAMHRTFSPGQGLLTTAERKQHWFATTNNLLGWKPLEFTDNAAELPPVSVVTKFLIRRQQFREIYPTALNKMLESLLSIQDIHVERWRCAESHDEKAWCKEAQRTFGLLLPPSVKSLSLYGDTSSILQKWVAKQATVVSLAKTLRQYTKNLECLSISHLIDAKEFLHPFWPANSEEAIRLLPDWKNLKRLSLTSDIFNTGKEKDVNNLLCAAARAARKMPSLEILELWNGNDERASVFRYRANGEMTWRGTHIPALNDEVIRAWEAVSVNNTRPCIRESFKPINTDDITSTRRVIDYLASKDQVLHPVSASRAIGKRKRNDLADYERKAKKKKRRGAIQIRRVNVAWRNSTIRV</sequence>